<reference evidence="2" key="1">
    <citation type="submission" date="2021-03" db="EMBL/GenBank/DDBJ databases">
        <authorList>
            <person name="Tran Van P."/>
        </authorList>
    </citation>
    <scope>NUCLEOTIDE SEQUENCE</scope>
</reference>
<keyword evidence="1" id="KW-0175">Coiled coil</keyword>
<evidence type="ECO:0000256" key="1">
    <source>
        <dbReference type="SAM" id="Coils"/>
    </source>
</evidence>
<keyword evidence="3" id="KW-1185">Reference proteome</keyword>
<sequence>MEDRLPLNDSRIPVARAQERTLRRSASVRLRGERGTQHFPAIAESTDSWTQPVTHGSLVRSLAPMPPGRDNGSLDDDLDSLASYGSVASCDHAYFARNGTTFSGRQMKYVVHCSSHGGATVEYLTPTQRANRKIRRLSALLQQTERDLEKKNLEIGRLTQEVVELRLSQGSKKDITIPEDSTQDHNTSKDIITYQFNGTLTSDFS</sequence>
<dbReference type="EMBL" id="CAJPIN010031106">
    <property type="protein sequence ID" value="CAG2064036.1"/>
    <property type="molecule type" value="Genomic_DNA"/>
</dbReference>
<gene>
    <name evidence="2" type="ORF">TPAB3V08_LOCUS10983</name>
</gene>
<proteinExistence type="predicted"/>
<comment type="caution">
    <text evidence="2">The sequence shown here is derived from an EMBL/GenBank/DDBJ whole genome shotgun (WGS) entry which is preliminary data.</text>
</comment>
<feature type="coiled-coil region" evidence="1">
    <location>
        <begin position="127"/>
        <end position="168"/>
    </location>
</feature>
<evidence type="ECO:0000313" key="2">
    <source>
        <dbReference type="EMBL" id="CAG2064036.1"/>
    </source>
</evidence>
<evidence type="ECO:0000313" key="3">
    <source>
        <dbReference type="Proteomes" id="UP001153148"/>
    </source>
</evidence>
<organism evidence="2 3">
    <name type="scientific">Timema podura</name>
    <name type="common">Walking stick</name>
    <dbReference type="NCBI Taxonomy" id="61482"/>
    <lineage>
        <taxon>Eukaryota</taxon>
        <taxon>Metazoa</taxon>
        <taxon>Ecdysozoa</taxon>
        <taxon>Arthropoda</taxon>
        <taxon>Hexapoda</taxon>
        <taxon>Insecta</taxon>
        <taxon>Pterygota</taxon>
        <taxon>Neoptera</taxon>
        <taxon>Polyneoptera</taxon>
        <taxon>Phasmatodea</taxon>
        <taxon>Timematodea</taxon>
        <taxon>Timematoidea</taxon>
        <taxon>Timematidae</taxon>
        <taxon>Timema</taxon>
    </lineage>
</organism>
<dbReference type="Proteomes" id="UP001153148">
    <property type="component" value="Unassembled WGS sequence"/>
</dbReference>
<name>A0ABN7PAB9_TIMPD</name>
<protein>
    <submittedName>
        <fullName evidence="2">Uncharacterized protein</fullName>
    </submittedName>
</protein>
<accession>A0ABN7PAB9</accession>